<dbReference type="EMBL" id="AMRI01000008">
    <property type="protein sequence ID" value="EKE75473.1"/>
    <property type="molecule type" value="Genomic_DNA"/>
</dbReference>
<keyword evidence="3" id="KW-1185">Reference proteome</keyword>
<evidence type="ECO:0000313" key="2">
    <source>
        <dbReference type="EMBL" id="EKE75473.1"/>
    </source>
</evidence>
<dbReference type="InterPro" id="IPR022090">
    <property type="entry name" value="DUF3634"/>
</dbReference>
<accession>K2JJH0</accession>
<organism evidence="2 3">
    <name type="scientific">Gallaecimonas xiamenensis 3-C-1</name>
    <dbReference type="NCBI Taxonomy" id="745411"/>
    <lineage>
        <taxon>Bacteria</taxon>
        <taxon>Pseudomonadati</taxon>
        <taxon>Pseudomonadota</taxon>
        <taxon>Gammaproteobacteria</taxon>
        <taxon>Enterobacterales</taxon>
        <taxon>Gallaecimonadaceae</taxon>
        <taxon>Gallaecimonas</taxon>
    </lineage>
</organism>
<dbReference type="AlphaFoldDB" id="K2JJH0"/>
<reference evidence="2 3" key="1">
    <citation type="journal article" date="2012" name="J. Bacteriol.">
        <title>Genome Sequence of Gallaecimonas xiamenensis Type Strain 3-C-1.</title>
        <authorList>
            <person name="Lai Q."/>
            <person name="Wang L."/>
            <person name="Wang W."/>
            <person name="Shao Z."/>
        </authorList>
    </citation>
    <scope>NUCLEOTIDE SEQUENCE [LARGE SCALE GENOMIC DNA]</scope>
    <source>
        <strain evidence="2 3">3-C-1</strain>
    </source>
</reference>
<protein>
    <submittedName>
        <fullName evidence="2">Uncharacterized protein</fullName>
    </submittedName>
</protein>
<dbReference type="STRING" id="745411.B3C1_07344"/>
<evidence type="ECO:0000256" key="1">
    <source>
        <dbReference type="SAM" id="Phobius"/>
    </source>
</evidence>
<gene>
    <name evidence="2" type="ORF">B3C1_07344</name>
</gene>
<proteinExistence type="predicted"/>
<keyword evidence="1" id="KW-0812">Transmembrane</keyword>
<dbReference type="Pfam" id="PF12321">
    <property type="entry name" value="DUF3634"/>
    <property type="match status" value="1"/>
</dbReference>
<comment type="caution">
    <text evidence="2">The sequence shown here is derived from an EMBL/GenBank/DDBJ whole genome shotgun (WGS) entry which is preliminary data.</text>
</comment>
<feature type="transmembrane region" description="Helical" evidence="1">
    <location>
        <begin position="27"/>
        <end position="51"/>
    </location>
</feature>
<name>K2JJH0_9GAMM</name>
<sequence length="143" mass="16309">MSYKEYSDNKLTGRVVDISTLSINTEAIIAFSVLMLVGYLLLKQLFCVFIVEFKKGKVKLTKGSVPPDFWEACTKLAANRQIKGSVFGYKTKYGVQLVFSANFPPLAKDKLQSAFPFQRMDKSFFRRKATHHHHPTKPLDDDQ</sequence>
<evidence type="ECO:0000313" key="3">
    <source>
        <dbReference type="Proteomes" id="UP000006755"/>
    </source>
</evidence>
<keyword evidence="1" id="KW-1133">Transmembrane helix</keyword>
<dbReference type="Proteomes" id="UP000006755">
    <property type="component" value="Unassembled WGS sequence"/>
</dbReference>
<keyword evidence="1" id="KW-0472">Membrane</keyword>